<comment type="caution">
    <text evidence="1">The sequence shown here is derived from an EMBL/GenBank/DDBJ whole genome shotgun (WGS) entry which is preliminary data.</text>
</comment>
<proteinExistence type="predicted"/>
<dbReference type="Proteomes" id="UP000499080">
    <property type="component" value="Unassembled WGS sequence"/>
</dbReference>
<dbReference type="EMBL" id="BGPR01000071">
    <property type="protein sequence ID" value="GBL90398.1"/>
    <property type="molecule type" value="Genomic_DNA"/>
</dbReference>
<reference evidence="1 2" key="1">
    <citation type="journal article" date="2019" name="Sci. Rep.">
        <title>Orb-weaving spider Araneus ventricosus genome elucidates the spidroin gene catalogue.</title>
        <authorList>
            <person name="Kono N."/>
            <person name="Nakamura H."/>
            <person name="Ohtoshi R."/>
            <person name="Moran D.A.P."/>
            <person name="Shinohara A."/>
            <person name="Yoshida Y."/>
            <person name="Fujiwara M."/>
            <person name="Mori M."/>
            <person name="Tomita M."/>
            <person name="Arakawa K."/>
        </authorList>
    </citation>
    <scope>NUCLEOTIDE SEQUENCE [LARGE SCALE GENOMIC DNA]</scope>
</reference>
<protein>
    <submittedName>
        <fullName evidence="1">Uncharacterized protein</fullName>
    </submittedName>
</protein>
<keyword evidence="2" id="KW-1185">Reference proteome</keyword>
<sequence>MWDLCLPPDGAATPTDTLNVTEDRVRREQLTARGGQTEGLSYALVRCDSIVNSPTLDSISLFITKPVTIAPVHIPSSSVNIVQNKRTCYFKRGEWYYFKTITPILIPDLIPPKSHLVRPSTTLEKRYFLPYAFAF</sequence>
<dbReference type="AlphaFoldDB" id="A0A4Y2BEC8"/>
<gene>
    <name evidence="1" type="ORF">AVEN_178833_1</name>
</gene>
<accession>A0A4Y2BEC8</accession>
<evidence type="ECO:0000313" key="2">
    <source>
        <dbReference type="Proteomes" id="UP000499080"/>
    </source>
</evidence>
<name>A0A4Y2BEC8_ARAVE</name>
<evidence type="ECO:0000313" key="1">
    <source>
        <dbReference type="EMBL" id="GBL90398.1"/>
    </source>
</evidence>
<organism evidence="1 2">
    <name type="scientific">Araneus ventricosus</name>
    <name type="common">Orbweaver spider</name>
    <name type="synonym">Epeira ventricosa</name>
    <dbReference type="NCBI Taxonomy" id="182803"/>
    <lineage>
        <taxon>Eukaryota</taxon>
        <taxon>Metazoa</taxon>
        <taxon>Ecdysozoa</taxon>
        <taxon>Arthropoda</taxon>
        <taxon>Chelicerata</taxon>
        <taxon>Arachnida</taxon>
        <taxon>Araneae</taxon>
        <taxon>Araneomorphae</taxon>
        <taxon>Entelegynae</taxon>
        <taxon>Araneoidea</taxon>
        <taxon>Araneidae</taxon>
        <taxon>Araneus</taxon>
    </lineage>
</organism>